<organism evidence="2 3">
    <name type="scientific">Microdochium bolleyi</name>
    <dbReference type="NCBI Taxonomy" id="196109"/>
    <lineage>
        <taxon>Eukaryota</taxon>
        <taxon>Fungi</taxon>
        <taxon>Dikarya</taxon>
        <taxon>Ascomycota</taxon>
        <taxon>Pezizomycotina</taxon>
        <taxon>Sordariomycetes</taxon>
        <taxon>Xylariomycetidae</taxon>
        <taxon>Xylariales</taxon>
        <taxon>Microdochiaceae</taxon>
        <taxon>Microdochium</taxon>
    </lineage>
</organism>
<reference evidence="3" key="1">
    <citation type="submission" date="2016-02" db="EMBL/GenBank/DDBJ databases">
        <title>Draft genome sequence of Microdochium bolleyi, a fungal endophyte of beachgrass.</title>
        <authorList>
            <consortium name="DOE Joint Genome Institute"/>
            <person name="David A.S."/>
            <person name="May G."/>
            <person name="Haridas S."/>
            <person name="Lim J."/>
            <person name="Wang M."/>
            <person name="Labutti K."/>
            <person name="Lipzen A."/>
            <person name="Barry K."/>
            <person name="Grigoriev I.V."/>
        </authorList>
    </citation>
    <scope>NUCLEOTIDE SEQUENCE [LARGE SCALE GENOMIC DNA]</scope>
    <source>
        <strain evidence="3">J235TASD1</strain>
    </source>
</reference>
<feature type="transmembrane region" description="Helical" evidence="1">
    <location>
        <begin position="333"/>
        <end position="351"/>
    </location>
</feature>
<protein>
    <submittedName>
        <fullName evidence="2">Uncharacterized protein</fullName>
    </submittedName>
</protein>
<dbReference type="EMBL" id="KQ964248">
    <property type="protein sequence ID" value="KXJ93407.1"/>
    <property type="molecule type" value="Genomic_DNA"/>
</dbReference>
<keyword evidence="3" id="KW-1185">Reference proteome</keyword>
<accession>A0A136J8A4</accession>
<name>A0A136J8A4_9PEZI</name>
<dbReference type="AlphaFoldDB" id="A0A136J8A4"/>
<feature type="transmembrane region" description="Helical" evidence="1">
    <location>
        <begin position="239"/>
        <end position="262"/>
    </location>
</feature>
<dbReference type="OrthoDB" id="3552356at2759"/>
<feature type="transmembrane region" description="Helical" evidence="1">
    <location>
        <begin position="164"/>
        <end position="185"/>
    </location>
</feature>
<feature type="transmembrane region" description="Helical" evidence="1">
    <location>
        <begin position="40"/>
        <end position="65"/>
    </location>
</feature>
<proteinExistence type="predicted"/>
<feature type="transmembrane region" description="Helical" evidence="1">
    <location>
        <begin position="293"/>
        <end position="313"/>
    </location>
</feature>
<keyword evidence="1" id="KW-0472">Membrane</keyword>
<dbReference type="Proteomes" id="UP000070501">
    <property type="component" value="Unassembled WGS sequence"/>
</dbReference>
<keyword evidence="1" id="KW-1133">Transmembrane helix</keyword>
<sequence>MASLCNYSHPERLDTAGLERTSVGTLFPYNAGLYEEASGLYGPGTIICWYLLLASFILNFIYCPLDPVTGHRRPKITAELIALTVYPVFAATDALIQSLRLLGVPGRGLVLFCLRYPYVQVDLSDEEPGPEVRFPLDLRHIPHDIVTYGQRIVALSGPIPVCDMFLTIVTLSFLVQWNFADVLWADPGKGWKPSRGSWRLISTAHAYVLACRIAVQLTAGEHFTDILELTLYDATMPATFIMLHGFGASAFLSTGVLVLLALCQVARRAAGKTRLLRAWVQRIPELSGETGEIAATVFGATYFGSIFSAVALWQGDLKITPDLGISVADADQLAALLGGALTLAFTVYSIIRGKAGHNEDGNREEMVPLAEDV</sequence>
<keyword evidence="1" id="KW-0812">Transmembrane</keyword>
<evidence type="ECO:0000256" key="1">
    <source>
        <dbReference type="SAM" id="Phobius"/>
    </source>
</evidence>
<evidence type="ECO:0000313" key="2">
    <source>
        <dbReference type="EMBL" id="KXJ93407.1"/>
    </source>
</evidence>
<gene>
    <name evidence="2" type="ORF">Micbo1qcDRAFT_223039</name>
</gene>
<dbReference type="InParanoid" id="A0A136J8A4"/>
<evidence type="ECO:0000313" key="3">
    <source>
        <dbReference type="Proteomes" id="UP000070501"/>
    </source>
</evidence>